<dbReference type="GO" id="GO:0005759">
    <property type="term" value="C:mitochondrial matrix"/>
    <property type="evidence" value="ECO:0007669"/>
    <property type="project" value="TreeGrafter"/>
</dbReference>
<dbReference type="InterPro" id="IPR002109">
    <property type="entry name" value="Glutaredoxin"/>
</dbReference>
<dbReference type="InParanoid" id="A0A4S2N286"/>
<evidence type="ECO:0000256" key="1">
    <source>
        <dbReference type="ARBA" id="ARBA00022714"/>
    </source>
</evidence>
<dbReference type="PANTHER" id="PTHR10293:SF16">
    <property type="entry name" value="GLUTAREDOXIN-RELATED PROTEIN 5, MITOCHONDRIAL"/>
    <property type="match status" value="1"/>
</dbReference>
<keyword evidence="1" id="KW-0001">2Fe-2S</keyword>
<dbReference type="InterPro" id="IPR036249">
    <property type="entry name" value="Thioredoxin-like_sf"/>
</dbReference>
<evidence type="ECO:0000256" key="6">
    <source>
        <dbReference type="ARBA" id="ARBA00067618"/>
    </source>
</evidence>
<evidence type="ECO:0000256" key="7">
    <source>
        <dbReference type="SAM" id="MobiDB-lite"/>
    </source>
</evidence>
<reference evidence="9 10" key="1">
    <citation type="submission" date="2019-04" db="EMBL/GenBank/DDBJ databases">
        <title>Comparative genomics and transcriptomics to analyze fruiting body development in filamentous ascomycetes.</title>
        <authorList>
            <consortium name="DOE Joint Genome Institute"/>
            <person name="Lutkenhaus R."/>
            <person name="Traeger S."/>
            <person name="Breuer J."/>
            <person name="Kuo A."/>
            <person name="Lipzen A."/>
            <person name="Pangilinan J."/>
            <person name="Dilworth D."/>
            <person name="Sandor L."/>
            <person name="Poggeler S."/>
            <person name="Barry K."/>
            <person name="Grigoriev I.V."/>
            <person name="Nowrousian M."/>
        </authorList>
    </citation>
    <scope>NUCLEOTIDE SEQUENCE [LARGE SCALE GENOMIC DNA]</scope>
    <source>
        <strain evidence="9 10">CBS 389.68</strain>
    </source>
</reference>
<evidence type="ECO:0000259" key="8">
    <source>
        <dbReference type="Pfam" id="PF00462"/>
    </source>
</evidence>
<feature type="region of interest" description="Disordered" evidence="7">
    <location>
        <begin position="143"/>
        <end position="168"/>
    </location>
</feature>
<feature type="compositionally biased region" description="Basic and acidic residues" evidence="7">
    <location>
        <begin position="156"/>
        <end position="168"/>
    </location>
</feature>
<dbReference type="GO" id="GO:0044571">
    <property type="term" value="P:[2Fe-2S] cluster assembly"/>
    <property type="evidence" value="ECO:0007669"/>
    <property type="project" value="UniProtKB-ARBA"/>
</dbReference>
<dbReference type="FunCoup" id="A0A4S2N286">
    <property type="interactions" value="981"/>
</dbReference>
<sequence length="168" mass="18435">MASLFRRTLFATTRAHLRPQPTPTRALLPLLPSFRQLSTETRATIDSIISTAPVVLFMKGTPDIPQCGFSKASIQILGLQGVDPDKFAAYNVLEDEEIRQGIKEYSNWPTIPQLYVNGEFIGGCDILVAMHQSGELAEMLEKEGVLAPEEAVEESAEGKSEGEGDKKE</sequence>
<dbReference type="GO" id="GO:0046872">
    <property type="term" value="F:metal ion binding"/>
    <property type="evidence" value="ECO:0007669"/>
    <property type="project" value="UniProtKB-KW"/>
</dbReference>
<keyword evidence="5" id="KW-0676">Redox-active center</keyword>
<dbReference type="Pfam" id="PF00462">
    <property type="entry name" value="Glutaredoxin"/>
    <property type="match status" value="1"/>
</dbReference>
<dbReference type="InterPro" id="IPR004480">
    <property type="entry name" value="Monothiol_GRX-rel"/>
</dbReference>
<dbReference type="CDD" id="cd03028">
    <property type="entry name" value="GRX_PICOT_like"/>
    <property type="match status" value="1"/>
</dbReference>
<keyword evidence="3" id="KW-0408">Iron</keyword>
<proteinExistence type="predicted"/>
<keyword evidence="4" id="KW-0411">Iron-sulfur</keyword>
<name>A0A4S2N286_9PEZI</name>
<dbReference type="PROSITE" id="PS51354">
    <property type="entry name" value="GLUTAREDOXIN_2"/>
    <property type="match status" value="1"/>
</dbReference>
<evidence type="ECO:0000256" key="2">
    <source>
        <dbReference type="ARBA" id="ARBA00022723"/>
    </source>
</evidence>
<dbReference type="STRING" id="341454.A0A4S2N286"/>
<dbReference type="GO" id="GO:0051537">
    <property type="term" value="F:2 iron, 2 sulfur cluster binding"/>
    <property type="evidence" value="ECO:0007669"/>
    <property type="project" value="UniProtKB-KW"/>
</dbReference>
<dbReference type="NCBIfam" id="TIGR00365">
    <property type="entry name" value="Grx4 family monothiol glutaredoxin"/>
    <property type="match status" value="1"/>
</dbReference>
<dbReference type="FunFam" id="3.40.30.10:FF:000005">
    <property type="entry name" value="Glutaredoxin 5"/>
    <property type="match status" value="1"/>
</dbReference>
<dbReference type="PANTHER" id="PTHR10293">
    <property type="entry name" value="GLUTAREDOXIN FAMILY MEMBER"/>
    <property type="match status" value="1"/>
</dbReference>
<evidence type="ECO:0000313" key="10">
    <source>
        <dbReference type="Proteomes" id="UP000298138"/>
    </source>
</evidence>
<dbReference type="SUPFAM" id="SSF52833">
    <property type="entry name" value="Thioredoxin-like"/>
    <property type="match status" value="1"/>
</dbReference>
<keyword evidence="2" id="KW-0479">Metal-binding</keyword>
<feature type="domain" description="Glutaredoxin" evidence="8">
    <location>
        <begin position="54"/>
        <end position="121"/>
    </location>
</feature>
<evidence type="ECO:0000256" key="3">
    <source>
        <dbReference type="ARBA" id="ARBA00023004"/>
    </source>
</evidence>
<accession>A0A4S2N286</accession>
<organism evidence="9 10">
    <name type="scientific">Ascodesmis nigricans</name>
    <dbReference type="NCBI Taxonomy" id="341454"/>
    <lineage>
        <taxon>Eukaryota</taxon>
        <taxon>Fungi</taxon>
        <taxon>Dikarya</taxon>
        <taxon>Ascomycota</taxon>
        <taxon>Pezizomycotina</taxon>
        <taxon>Pezizomycetes</taxon>
        <taxon>Pezizales</taxon>
        <taxon>Ascodesmidaceae</taxon>
        <taxon>Ascodesmis</taxon>
    </lineage>
</organism>
<dbReference type="Proteomes" id="UP000298138">
    <property type="component" value="Unassembled WGS sequence"/>
</dbReference>
<dbReference type="Gene3D" id="3.40.30.10">
    <property type="entry name" value="Glutaredoxin"/>
    <property type="match status" value="1"/>
</dbReference>
<gene>
    <name evidence="9" type="ORF">EX30DRAFT_317154</name>
</gene>
<dbReference type="InterPro" id="IPR033658">
    <property type="entry name" value="GRX_PICOT-like"/>
</dbReference>
<dbReference type="AlphaFoldDB" id="A0A4S2N286"/>
<protein>
    <recommendedName>
        <fullName evidence="6">Monothiol glutaredoxin-5, mitochondrial</fullName>
    </recommendedName>
</protein>
<keyword evidence="10" id="KW-1185">Reference proteome</keyword>
<dbReference type="OrthoDB" id="415696at2759"/>
<dbReference type="GO" id="GO:0015036">
    <property type="term" value="F:disulfide oxidoreductase activity"/>
    <property type="evidence" value="ECO:0007669"/>
    <property type="project" value="UniProtKB-ARBA"/>
</dbReference>
<evidence type="ECO:0000256" key="4">
    <source>
        <dbReference type="ARBA" id="ARBA00023014"/>
    </source>
</evidence>
<evidence type="ECO:0000313" key="9">
    <source>
        <dbReference type="EMBL" id="TGZ83143.1"/>
    </source>
</evidence>
<dbReference type="EMBL" id="ML220114">
    <property type="protein sequence ID" value="TGZ83143.1"/>
    <property type="molecule type" value="Genomic_DNA"/>
</dbReference>
<evidence type="ECO:0000256" key="5">
    <source>
        <dbReference type="ARBA" id="ARBA00023284"/>
    </source>
</evidence>